<protein>
    <recommendedName>
        <fullName evidence="5">Short chain type dehydrogenase</fullName>
    </recommendedName>
</protein>
<dbReference type="GeneID" id="25330106"/>
<keyword evidence="4" id="KW-1185">Reference proteome</keyword>
<evidence type="ECO:0000313" key="3">
    <source>
        <dbReference type="EMBL" id="KIW52568.1"/>
    </source>
</evidence>
<evidence type="ECO:0008006" key="5">
    <source>
        <dbReference type="Google" id="ProtNLM"/>
    </source>
</evidence>
<comment type="similarity">
    <text evidence="1">Belongs to the short-chain dehydrogenases/reductases (SDR) family.</text>
</comment>
<accession>A0A0D2EB66</accession>
<dbReference type="RefSeq" id="XP_013313152.1">
    <property type="nucleotide sequence ID" value="XM_013457698.1"/>
</dbReference>
<dbReference type="InterPro" id="IPR036291">
    <property type="entry name" value="NAD(P)-bd_dom_sf"/>
</dbReference>
<dbReference type="EMBL" id="KN847321">
    <property type="protein sequence ID" value="KIW52568.1"/>
    <property type="molecule type" value="Genomic_DNA"/>
</dbReference>
<dbReference type="STRING" id="348802.A0A0D2EB66"/>
<dbReference type="Pfam" id="PF00106">
    <property type="entry name" value="adh_short"/>
    <property type="match status" value="1"/>
</dbReference>
<evidence type="ECO:0000256" key="1">
    <source>
        <dbReference type="ARBA" id="ARBA00006484"/>
    </source>
</evidence>
<gene>
    <name evidence="3" type="ORF">PV05_08198</name>
</gene>
<dbReference type="Gene3D" id="3.40.50.720">
    <property type="entry name" value="NAD(P)-binding Rossmann-like Domain"/>
    <property type="match status" value="1"/>
</dbReference>
<sequence length="232" mass="24882">MSASLSIALIFGAGPNVGAGVVRAFSAKGYKIATVSRTATPDASDKRLHIQADLEDPESVSTVFETVRKQLGHPSVVVYNGAACKFVNGQDPLEISLKDAIRDMNINTFSALAAAKEAVKSFEVLPKNAARTFIFTGNITNLQPIPALISQGMGKSATAHMIQTAASVYADRGYSFYYADERKADGGAVYRAIDGEAHGKFYVELSEKDQGPWLATFVKGIGYVDFSQRSNM</sequence>
<dbReference type="Proteomes" id="UP000054342">
    <property type="component" value="Unassembled WGS sequence"/>
</dbReference>
<dbReference type="SUPFAM" id="SSF51735">
    <property type="entry name" value="NAD(P)-binding Rossmann-fold domains"/>
    <property type="match status" value="1"/>
</dbReference>
<reference evidence="3 4" key="1">
    <citation type="submission" date="2015-01" db="EMBL/GenBank/DDBJ databases">
        <title>The Genome Sequence of Exophiala xenobiotica CBS118157.</title>
        <authorList>
            <consortium name="The Broad Institute Genomics Platform"/>
            <person name="Cuomo C."/>
            <person name="de Hoog S."/>
            <person name="Gorbushina A."/>
            <person name="Stielow B."/>
            <person name="Teixiera M."/>
            <person name="Abouelleil A."/>
            <person name="Chapman S.B."/>
            <person name="Priest M."/>
            <person name="Young S.K."/>
            <person name="Wortman J."/>
            <person name="Nusbaum C."/>
            <person name="Birren B."/>
        </authorList>
    </citation>
    <scope>NUCLEOTIDE SEQUENCE [LARGE SCALE GENOMIC DNA]</scope>
    <source>
        <strain evidence="3 4">CBS 118157</strain>
    </source>
</reference>
<dbReference type="InterPro" id="IPR002347">
    <property type="entry name" value="SDR_fam"/>
</dbReference>
<evidence type="ECO:0000256" key="2">
    <source>
        <dbReference type="ARBA" id="ARBA00023002"/>
    </source>
</evidence>
<keyword evidence="2" id="KW-0560">Oxidoreductase</keyword>
<name>A0A0D2EB66_9EURO</name>
<dbReference type="PANTHER" id="PTHR43669:SF4">
    <property type="entry name" value="SHORT-CHAIN DEHYDROGENASE"/>
    <property type="match status" value="1"/>
</dbReference>
<dbReference type="GO" id="GO:0016491">
    <property type="term" value="F:oxidoreductase activity"/>
    <property type="evidence" value="ECO:0007669"/>
    <property type="project" value="UniProtKB-KW"/>
</dbReference>
<dbReference type="HOGENOM" id="CLU_103010_1_0_1"/>
<organism evidence="3 4">
    <name type="scientific">Exophiala xenobiotica</name>
    <dbReference type="NCBI Taxonomy" id="348802"/>
    <lineage>
        <taxon>Eukaryota</taxon>
        <taxon>Fungi</taxon>
        <taxon>Dikarya</taxon>
        <taxon>Ascomycota</taxon>
        <taxon>Pezizomycotina</taxon>
        <taxon>Eurotiomycetes</taxon>
        <taxon>Chaetothyriomycetidae</taxon>
        <taxon>Chaetothyriales</taxon>
        <taxon>Herpotrichiellaceae</taxon>
        <taxon>Exophiala</taxon>
    </lineage>
</organism>
<proteinExistence type="inferred from homology"/>
<dbReference type="AlphaFoldDB" id="A0A0D2EB66"/>
<dbReference type="OrthoDB" id="5336600at2759"/>
<evidence type="ECO:0000313" key="4">
    <source>
        <dbReference type="Proteomes" id="UP000054342"/>
    </source>
</evidence>
<dbReference type="PANTHER" id="PTHR43669">
    <property type="entry name" value="5-KETO-D-GLUCONATE 5-REDUCTASE"/>
    <property type="match status" value="1"/>
</dbReference>